<dbReference type="Proteomes" id="UP000468591">
    <property type="component" value="Unassembled WGS sequence"/>
</dbReference>
<dbReference type="AlphaFoldDB" id="A0A6P0CE83"/>
<organism evidence="1 2">
    <name type="scientific">Sulfitobacter sediminilitoris</name>
    <dbReference type="NCBI Taxonomy" id="2698830"/>
    <lineage>
        <taxon>Bacteria</taxon>
        <taxon>Pseudomonadati</taxon>
        <taxon>Pseudomonadota</taxon>
        <taxon>Alphaproteobacteria</taxon>
        <taxon>Rhodobacterales</taxon>
        <taxon>Roseobacteraceae</taxon>
        <taxon>Sulfitobacter</taxon>
    </lineage>
</organism>
<protein>
    <submittedName>
        <fullName evidence="1">Uncharacterized protein</fullName>
    </submittedName>
</protein>
<comment type="caution">
    <text evidence="1">The sequence shown here is derived from an EMBL/GenBank/DDBJ whole genome shotgun (WGS) entry which is preliminary data.</text>
</comment>
<gene>
    <name evidence="1" type="ORF">GV827_19140</name>
</gene>
<reference evidence="1 2" key="1">
    <citation type="submission" date="2020-01" db="EMBL/GenBank/DDBJ databases">
        <title>Sulfitobacter sediminilitoris sp. nov., isolated from a tidal flat.</title>
        <authorList>
            <person name="Park S."/>
            <person name="Yoon J.-H."/>
        </authorList>
    </citation>
    <scope>NUCLEOTIDE SEQUENCE [LARGE SCALE GENOMIC DNA]</scope>
    <source>
        <strain evidence="1 2">JBTF-M27</strain>
    </source>
</reference>
<dbReference type="EMBL" id="JAABNT010000016">
    <property type="protein sequence ID" value="NEK24499.1"/>
    <property type="molecule type" value="Genomic_DNA"/>
</dbReference>
<sequence>MTAIDFHVFKAATHWQKGYEGLLALQTPQMWGSLSEQEYVARSTYGPEL</sequence>
<keyword evidence="2" id="KW-1185">Reference proteome</keyword>
<name>A0A6P0CE83_9RHOB</name>
<evidence type="ECO:0000313" key="1">
    <source>
        <dbReference type="EMBL" id="NEK24499.1"/>
    </source>
</evidence>
<proteinExistence type="predicted"/>
<dbReference type="RefSeq" id="WP_164355427.1">
    <property type="nucleotide sequence ID" value="NZ_JAABNT010000016.1"/>
</dbReference>
<evidence type="ECO:0000313" key="2">
    <source>
        <dbReference type="Proteomes" id="UP000468591"/>
    </source>
</evidence>
<accession>A0A6P0CE83</accession>